<feature type="domain" description="Metallo-beta-lactamase" evidence="7">
    <location>
        <begin position="492"/>
        <end position="697"/>
    </location>
</feature>
<organism evidence="8 9">
    <name type="scientific">Weissella thailandensis</name>
    <dbReference type="NCBI Taxonomy" id="89061"/>
    <lineage>
        <taxon>Bacteria</taxon>
        <taxon>Bacillati</taxon>
        <taxon>Bacillota</taxon>
        <taxon>Bacilli</taxon>
        <taxon>Lactobacillales</taxon>
        <taxon>Lactobacillaceae</taxon>
        <taxon>Weissella</taxon>
    </lineage>
</organism>
<evidence type="ECO:0000256" key="4">
    <source>
        <dbReference type="ARBA" id="ARBA00022989"/>
    </source>
</evidence>
<keyword evidence="5 6" id="KW-0472">Membrane</keyword>
<dbReference type="EMBL" id="QRAY01000022">
    <property type="protein sequence ID" value="RDS58752.1"/>
    <property type="molecule type" value="Genomic_DNA"/>
</dbReference>
<evidence type="ECO:0000256" key="3">
    <source>
        <dbReference type="ARBA" id="ARBA00022692"/>
    </source>
</evidence>
<evidence type="ECO:0000313" key="9">
    <source>
        <dbReference type="Proteomes" id="UP000254492"/>
    </source>
</evidence>
<keyword evidence="2" id="KW-1003">Cell membrane</keyword>
<dbReference type="Pfam" id="PF03772">
    <property type="entry name" value="Competence"/>
    <property type="match status" value="1"/>
</dbReference>
<dbReference type="InterPro" id="IPR052159">
    <property type="entry name" value="Competence_DNA_uptake"/>
</dbReference>
<protein>
    <submittedName>
        <fullName evidence="8">ComEC/Rec2 family competence protein</fullName>
    </submittedName>
</protein>
<dbReference type="SMART" id="SM00849">
    <property type="entry name" value="Lactamase_B"/>
    <property type="match status" value="1"/>
</dbReference>
<feature type="transmembrane region" description="Helical" evidence="6">
    <location>
        <begin position="351"/>
        <end position="370"/>
    </location>
</feature>
<sequence>MKSGYLLILGMCLACINVVFLYHFWWAIPGFLWLIILLYRKFNFRLLSTCILIIVLSYFMYWQFGISRLDKQAIGDINSYLVIHPDNIDFKPGYGSGTARLTTGEKVRISFKKQGEIAKKCSQSSYPIFVQITGKLNHINEARNEYSFNPNAYWRSRGIVHRLQVKKAKVLGDAKPRNFFELIVWTIHSFHCRLVNWFEKLPKGLRDYGETLLLGYTRSEFYIENGGIQLLGLMHLFSISGFQVTIVYQIWRRLSQRLWIQREHSLVIVQFILIILWVFAGGVQSLIRPVFLGVSQAWRDLHWLNIDAKDAWGLALIGGMLIEPGVLHNLGGQLSYLLTFGLLWLQNRPSWYQSIWLSFFILPTLLWHTFSWHPVSLIANLIIVPIFVWFIMPVITLGILATICHFIWLQTICEWIINNMQLCIKWGERIPGECLFGRPLMLFCIVLTLLPLIWLVSQKKYWLVVLICCYSISWLTPRMFSGGFIAFFDIGQGDTTILRPTHQQVTMVDVGGKFQFSQSNQKKQPITNYQVEELIHFLKGHAIDNIQQLILTHKDIDHIGNVSDFLEQIKVAKIYVPAGMECQAKFNKRITKYIHSGGKVCPVLAGMKITKDIQVCHPIQQGVGENDDSIAVYVNFKRVRLMMTGDLSKKGEKEILKHYNLPPVDILKLGHHGSKTSTDADFVSHLRPKFGIVSAGVNNRYGHPNKETLMTAKKHHIVIYNTAKQGMIKIKWGIFNCYRLFYVHKLKH</sequence>
<evidence type="ECO:0000256" key="2">
    <source>
        <dbReference type="ARBA" id="ARBA00022475"/>
    </source>
</evidence>
<dbReference type="InterPro" id="IPR036866">
    <property type="entry name" value="RibonucZ/Hydroxyglut_hydro"/>
</dbReference>
<feature type="transmembrane region" description="Helical" evidence="6">
    <location>
        <begin position="382"/>
        <end position="409"/>
    </location>
</feature>
<name>A0ABX9I2A6_9LACO</name>
<feature type="transmembrane region" description="Helical" evidence="6">
    <location>
        <begin position="46"/>
        <end position="64"/>
    </location>
</feature>
<keyword evidence="3 6" id="KW-0812">Transmembrane</keyword>
<reference evidence="8 9" key="1">
    <citation type="submission" date="2018-07" db="EMBL/GenBank/DDBJ databases">
        <title>Genome-based reclassification of Weissella jogaejeotgali as Weissella thailandensis.</title>
        <authorList>
            <person name="Chun J."/>
            <person name="Kim B.-Y."/>
            <person name="Kwak M.-J."/>
        </authorList>
    </citation>
    <scope>NUCLEOTIDE SEQUENCE [LARGE SCALE GENOMIC DNA]</scope>
    <source>
        <strain evidence="8 9">KCTC 3751</strain>
    </source>
</reference>
<gene>
    <name evidence="8" type="ORF">DWV05_09395</name>
</gene>
<dbReference type="InterPro" id="IPR035681">
    <property type="entry name" value="ComA-like_MBL"/>
</dbReference>
<dbReference type="Gene3D" id="3.60.15.10">
    <property type="entry name" value="Ribonuclease Z/Hydroxyacylglutathione hydrolase-like"/>
    <property type="match status" value="1"/>
</dbReference>
<keyword evidence="4 6" id="KW-1133">Transmembrane helix</keyword>
<evidence type="ECO:0000259" key="7">
    <source>
        <dbReference type="SMART" id="SM00849"/>
    </source>
</evidence>
<feature type="transmembrane region" description="Helical" evidence="6">
    <location>
        <begin position="6"/>
        <end position="39"/>
    </location>
</feature>
<evidence type="ECO:0000313" key="8">
    <source>
        <dbReference type="EMBL" id="RDS58752.1"/>
    </source>
</evidence>
<feature type="transmembrane region" description="Helical" evidence="6">
    <location>
        <begin position="271"/>
        <end position="291"/>
    </location>
</feature>
<dbReference type="PANTHER" id="PTHR30619:SF7">
    <property type="entry name" value="BETA-LACTAMASE DOMAIN PROTEIN"/>
    <property type="match status" value="1"/>
</dbReference>
<evidence type="ECO:0000256" key="5">
    <source>
        <dbReference type="ARBA" id="ARBA00023136"/>
    </source>
</evidence>
<comment type="subcellular location">
    <subcellularLocation>
        <location evidence="1">Cell membrane</location>
        <topology evidence="1">Multi-pass membrane protein</topology>
    </subcellularLocation>
</comment>
<evidence type="ECO:0000256" key="6">
    <source>
        <dbReference type="SAM" id="Phobius"/>
    </source>
</evidence>
<dbReference type="NCBIfam" id="TIGR00360">
    <property type="entry name" value="ComEC_N-term"/>
    <property type="match status" value="1"/>
</dbReference>
<dbReference type="SUPFAM" id="SSF56281">
    <property type="entry name" value="Metallo-hydrolase/oxidoreductase"/>
    <property type="match status" value="1"/>
</dbReference>
<dbReference type="RefSeq" id="WP_115471664.1">
    <property type="nucleotide sequence ID" value="NZ_BKAN01000024.1"/>
</dbReference>
<dbReference type="CDD" id="cd07731">
    <property type="entry name" value="ComA-like_MBL-fold"/>
    <property type="match status" value="1"/>
</dbReference>
<keyword evidence="9" id="KW-1185">Reference proteome</keyword>
<dbReference type="Pfam" id="PF00753">
    <property type="entry name" value="Lactamase_B"/>
    <property type="match status" value="1"/>
</dbReference>
<accession>A0ABX9I2A6</accession>
<proteinExistence type="predicted"/>
<dbReference type="InterPro" id="IPR004477">
    <property type="entry name" value="ComEC_N"/>
</dbReference>
<dbReference type="InterPro" id="IPR001279">
    <property type="entry name" value="Metallo-B-lactamas"/>
</dbReference>
<dbReference type="Proteomes" id="UP000254492">
    <property type="component" value="Unassembled WGS sequence"/>
</dbReference>
<comment type="caution">
    <text evidence="8">The sequence shown here is derived from an EMBL/GenBank/DDBJ whole genome shotgun (WGS) entry which is preliminary data.</text>
</comment>
<evidence type="ECO:0000256" key="1">
    <source>
        <dbReference type="ARBA" id="ARBA00004651"/>
    </source>
</evidence>
<dbReference type="PANTHER" id="PTHR30619">
    <property type="entry name" value="DNA INTERNALIZATION/COMPETENCE PROTEIN COMEC/REC2"/>
    <property type="match status" value="1"/>
</dbReference>
<feature type="transmembrane region" description="Helical" evidence="6">
    <location>
        <begin position="435"/>
        <end position="455"/>
    </location>
</feature>